<dbReference type="KEGG" id="foc:113204632"/>
<reference evidence="2" key="1">
    <citation type="submission" date="2025-08" db="UniProtKB">
        <authorList>
            <consortium name="RefSeq"/>
        </authorList>
    </citation>
    <scope>IDENTIFICATION</scope>
    <source>
        <tissue evidence="2">Whole organism</tissue>
    </source>
</reference>
<dbReference type="Proteomes" id="UP000504606">
    <property type="component" value="Unplaced"/>
</dbReference>
<protein>
    <submittedName>
        <fullName evidence="2">Uncharacterized protein LOC113204632</fullName>
    </submittedName>
</protein>
<gene>
    <name evidence="2" type="primary">LOC113204632</name>
</gene>
<dbReference type="OrthoDB" id="8189917at2759"/>
<accession>A0A6J1S4Q9</accession>
<dbReference type="Pfam" id="PF17653">
    <property type="entry name" value="DUF5522"/>
    <property type="match status" value="1"/>
</dbReference>
<evidence type="ECO:0000313" key="2">
    <source>
        <dbReference type="RefSeq" id="XP_026275653.1"/>
    </source>
</evidence>
<dbReference type="PANTHER" id="PTHR21037">
    <property type="entry name" value="39S RIBOSOMAL PROTEIN L14, MITOCHONDRIAL"/>
    <property type="match status" value="1"/>
</dbReference>
<keyword evidence="1" id="KW-1185">Reference proteome</keyword>
<dbReference type="AlphaFoldDB" id="A0A6J1S4Q9"/>
<dbReference type="InterPro" id="IPR040807">
    <property type="entry name" value="DUF5522"/>
</dbReference>
<dbReference type="GeneID" id="113204632"/>
<evidence type="ECO:0000313" key="1">
    <source>
        <dbReference type="Proteomes" id="UP000504606"/>
    </source>
</evidence>
<name>A0A6J1S4Q9_FRAOC</name>
<sequence>MAGLCFPIRSVPLCCHNLKALKRSCLLNFNVSKEHIGRLENYSTESKKANQPDFEEKKKKFRELEDQYRKMLCIENLTTEERRIHVLHAEAVAKGHFTYDDPWLNEKVLTRLRHYLKGKCCGKSCRHCIYEHSSVVDEKQKARARFNSSFWVYDKEEEDDVTAFDEQHVVTYGRGPYPRKYAENAPENMIKIPIKP</sequence>
<dbReference type="RefSeq" id="XP_026275653.1">
    <property type="nucleotide sequence ID" value="XM_026419868.2"/>
</dbReference>
<proteinExistence type="predicted"/>
<dbReference type="PANTHER" id="PTHR21037:SF2">
    <property type="entry name" value="SIMILAR TO NOVEL PROTEIN"/>
    <property type="match status" value="1"/>
</dbReference>
<organism evidence="1 2">
    <name type="scientific">Frankliniella occidentalis</name>
    <name type="common">Western flower thrips</name>
    <name type="synonym">Euthrips occidentalis</name>
    <dbReference type="NCBI Taxonomy" id="133901"/>
    <lineage>
        <taxon>Eukaryota</taxon>
        <taxon>Metazoa</taxon>
        <taxon>Ecdysozoa</taxon>
        <taxon>Arthropoda</taxon>
        <taxon>Hexapoda</taxon>
        <taxon>Insecta</taxon>
        <taxon>Pterygota</taxon>
        <taxon>Neoptera</taxon>
        <taxon>Paraneoptera</taxon>
        <taxon>Thysanoptera</taxon>
        <taxon>Terebrantia</taxon>
        <taxon>Thripoidea</taxon>
        <taxon>Thripidae</taxon>
        <taxon>Frankliniella</taxon>
    </lineage>
</organism>